<dbReference type="RefSeq" id="WP_168037464.1">
    <property type="nucleotide sequence ID" value="NZ_JAATJH010000003.1"/>
</dbReference>
<dbReference type="Proteomes" id="UP000770785">
    <property type="component" value="Unassembled WGS sequence"/>
</dbReference>
<keyword evidence="1" id="KW-0812">Transmembrane</keyword>
<keyword evidence="3" id="KW-1185">Reference proteome</keyword>
<comment type="caution">
    <text evidence="2">The sequence shown here is derived from an EMBL/GenBank/DDBJ whole genome shotgun (WGS) entry which is preliminary data.</text>
</comment>
<dbReference type="EMBL" id="JAATJH010000003">
    <property type="protein sequence ID" value="NJC26699.1"/>
    <property type="molecule type" value="Genomic_DNA"/>
</dbReference>
<feature type="transmembrane region" description="Helical" evidence="1">
    <location>
        <begin position="34"/>
        <end position="52"/>
    </location>
</feature>
<feature type="transmembrane region" description="Helical" evidence="1">
    <location>
        <begin position="82"/>
        <end position="100"/>
    </location>
</feature>
<keyword evidence="1" id="KW-1133">Transmembrane helix</keyword>
<name>A0ABX0XCR3_9BACT</name>
<organism evidence="2 3">
    <name type="scientific">Neolewinella antarctica</name>
    <dbReference type="NCBI Taxonomy" id="442734"/>
    <lineage>
        <taxon>Bacteria</taxon>
        <taxon>Pseudomonadati</taxon>
        <taxon>Bacteroidota</taxon>
        <taxon>Saprospiria</taxon>
        <taxon>Saprospirales</taxon>
        <taxon>Lewinellaceae</taxon>
        <taxon>Neolewinella</taxon>
    </lineage>
</organism>
<proteinExistence type="predicted"/>
<protein>
    <submittedName>
        <fullName evidence="2">Uncharacterized protein</fullName>
    </submittedName>
</protein>
<feature type="transmembrane region" description="Helical" evidence="1">
    <location>
        <begin position="120"/>
        <end position="142"/>
    </location>
</feature>
<gene>
    <name evidence="2" type="ORF">GGR27_002209</name>
</gene>
<keyword evidence="1" id="KW-0472">Membrane</keyword>
<sequence>MRPQSEIIAERKRNQVVYAVDDFQESIQNLRIPALAHLIFTGMLFASTLIAAENLGHGVASLVTAAGLLITARFNLPSPKKLAAVSAFYALVLIGEWISFGPPDLLIPQLNMHEWRGLPVFLNHAIPYVYVLLRVVFGVYVVSPWGTRAKMLSQDTGLLAAVLRERSLE</sequence>
<evidence type="ECO:0000256" key="1">
    <source>
        <dbReference type="SAM" id="Phobius"/>
    </source>
</evidence>
<evidence type="ECO:0000313" key="2">
    <source>
        <dbReference type="EMBL" id="NJC26699.1"/>
    </source>
</evidence>
<evidence type="ECO:0000313" key="3">
    <source>
        <dbReference type="Proteomes" id="UP000770785"/>
    </source>
</evidence>
<feature type="transmembrane region" description="Helical" evidence="1">
    <location>
        <begin position="58"/>
        <end position="75"/>
    </location>
</feature>
<reference evidence="2 3" key="1">
    <citation type="submission" date="2020-03" db="EMBL/GenBank/DDBJ databases">
        <title>Genomic Encyclopedia of Type Strains, Phase IV (KMG-IV): sequencing the most valuable type-strain genomes for metagenomic binning, comparative biology and taxonomic classification.</title>
        <authorList>
            <person name="Goeker M."/>
        </authorList>
    </citation>
    <scope>NUCLEOTIDE SEQUENCE [LARGE SCALE GENOMIC DNA]</scope>
    <source>
        <strain evidence="2 3">DSM 105096</strain>
    </source>
</reference>
<accession>A0ABX0XCR3</accession>